<dbReference type="Proteomes" id="UP000651156">
    <property type="component" value="Unassembled WGS sequence"/>
</dbReference>
<reference evidence="1 2" key="1">
    <citation type="submission" date="2020-10" db="EMBL/GenBank/DDBJ databases">
        <authorList>
            <person name="Castelo-Branco R."/>
            <person name="Eusebio N."/>
            <person name="Adriana R."/>
            <person name="Vieira A."/>
            <person name="Brugerolle De Fraissinette N."/>
            <person name="Rezende De Castro R."/>
            <person name="Schneider M.P."/>
            <person name="Vasconcelos V."/>
            <person name="Leao P.N."/>
        </authorList>
    </citation>
    <scope>NUCLEOTIDE SEQUENCE [LARGE SCALE GENOMIC DNA]</scope>
    <source>
        <strain evidence="1 2">LEGE 06123</strain>
    </source>
</reference>
<sequence>MSQILTLEISEQVFVAIQRQAAVIGIAPERLAASLIEQRFSQISELPVGEADREVARARFERHFGTLSLDNATTLDNESIDADLAREYINTHEDE</sequence>
<gene>
    <name evidence="1" type="ORF">IQ230_05435</name>
</gene>
<comment type="caution">
    <text evidence="1">The sequence shown here is derived from an EMBL/GenBank/DDBJ whole genome shotgun (WGS) entry which is preliminary data.</text>
</comment>
<dbReference type="EMBL" id="JADEWN010000009">
    <property type="protein sequence ID" value="MBE9189812.1"/>
    <property type="molecule type" value="Genomic_DNA"/>
</dbReference>
<accession>A0ABR9UNE0</accession>
<evidence type="ECO:0000313" key="1">
    <source>
        <dbReference type="EMBL" id="MBE9189812.1"/>
    </source>
</evidence>
<evidence type="ECO:0000313" key="2">
    <source>
        <dbReference type="Proteomes" id="UP000651156"/>
    </source>
</evidence>
<proteinExistence type="predicted"/>
<dbReference type="RefSeq" id="WP_193931044.1">
    <property type="nucleotide sequence ID" value="NZ_CAWPMZ010000150.1"/>
</dbReference>
<protein>
    <submittedName>
        <fullName evidence="1">Uncharacterized protein</fullName>
    </submittedName>
</protein>
<name>A0ABR9UNE0_9CHRO</name>
<keyword evidence="2" id="KW-1185">Reference proteome</keyword>
<organism evidence="1 2">
    <name type="scientific">Gloeocapsopsis crepidinum LEGE 06123</name>
    <dbReference type="NCBI Taxonomy" id="588587"/>
    <lineage>
        <taxon>Bacteria</taxon>
        <taxon>Bacillati</taxon>
        <taxon>Cyanobacteriota</taxon>
        <taxon>Cyanophyceae</taxon>
        <taxon>Oscillatoriophycideae</taxon>
        <taxon>Chroococcales</taxon>
        <taxon>Chroococcaceae</taxon>
        <taxon>Gloeocapsopsis</taxon>
    </lineage>
</organism>